<feature type="transmembrane region" description="Helical" evidence="1">
    <location>
        <begin position="433"/>
        <end position="456"/>
    </location>
</feature>
<keyword evidence="1" id="KW-0472">Membrane</keyword>
<feature type="transmembrane region" description="Helical" evidence="1">
    <location>
        <begin position="172"/>
        <end position="188"/>
    </location>
</feature>
<reference evidence="2" key="1">
    <citation type="submission" date="2022-10" db="EMBL/GenBank/DDBJ databases">
        <authorList>
            <person name="Yu W.X."/>
        </authorList>
    </citation>
    <scope>NUCLEOTIDE SEQUENCE</scope>
    <source>
        <strain evidence="2">AAT</strain>
    </source>
</reference>
<keyword evidence="1" id="KW-0812">Transmembrane</keyword>
<name>A0AAE3M719_9BACT</name>
<feature type="transmembrane region" description="Helical" evidence="1">
    <location>
        <begin position="96"/>
        <end position="116"/>
    </location>
</feature>
<feature type="transmembrane region" description="Helical" evidence="1">
    <location>
        <begin position="509"/>
        <end position="528"/>
    </location>
</feature>
<dbReference type="EMBL" id="JAPDPJ010000053">
    <property type="protein sequence ID" value="MCW3788429.1"/>
    <property type="molecule type" value="Genomic_DNA"/>
</dbReference>
<keyword evidence="1" id="KW-1133">Transmembrane helix</keyword>
<keyword evidence="3" id="KW-1185">Reference proteome</keyword>
<dbReference type="Pfam" id="PF09586">
    <property type="entry name" value="YfhO"/>
    <property type="match status" value="1"/>
</dbReference>
<proteinExistence type="predicted"/>
<feature type="transmembrane region" description="Helical" evidence="1">
    <location>
        <begin position="194"/>
        <end position="214"/>
    </location>
</feature>
<sequence length="838" mass="94692">MIDKFKSLLPYIGSVVLFVVLSFAYFSPVLENKELPQLDQSHAIGMAQELKSYEAKTGEKSQWTNSMFGGMPAYQIKGDSSKNIYSYINRITRLGLPYKTVAILFLYLLGFYIFLLSCKVDKWMSLIGAIAFAFGSYNLIIIIAGHITKAYTIGLMAPVVAGVLFTYNRNKWIGGLFTAIALGLQIAYNHVQITYYLALLVGIIVISRFIYALIEKSLPKFATSTAVLVVAAFLAILPNISNLWTTYEYGKYSIRGKSDLEAKDGDKAHSGLDKDYALDWSLEPIGTWTLLVPNAVGGASEAIGNNKQILEKVDSQFRETVAGQSQYWGGRTFTSGPVYAGAIICFLFMLGVFFFRGPDKWWLIAGTIFSFFLAWGKHFSGFTDLMFYHFPLYNKFRTVEMAMVIASFTIPTLGFLGLREVYNNPNLIKEKSWKFLAAFGLTGGVSLLFYLFPAVFFDFISDMELSAILQQKQQYIQQNAAQAAQVTEYFNGLLYNLKVARMALLKADAFRSFAFILIASGSLWLYATNKLPKKYVIWGLGLLIIIDLWSVDKRYLNNDHFQSARKVNKTFELTPSDIAINADKKEGDRVFTIYRNPFTEVNTSYHHQSIGGFHGAKLRRYQDIIDYYLAKDWQTLTSTLQTQGDDQTIQQKLSEMPALNMLNGKYIVYNPNVEPIVNTNTWGDVWFVKETYPVQSPDAAIDAIGYVDLKDKAIVNVSEFSALNDYKVDSIQGSIKLTEYEPNLLKYQYEAAQSQVAVFSQIYYPKGWNAYLDGKPVDIYRANYILRAVKLPSGNHELVFKFEPKSYQMGQLLALISSLIVILLVAVVGFKLWKEKKL</sequence>
<feature type="transmembrane region" description="Helical" evidence="1">
    <location>
        <begin position="123"/>
        <end position="144"/>
    </location>
</feature>
<gene>
    <name evidence="2" type="ORF">OM075_18315</name>
</gene>
<evidence type="ECO:0000313" key="2">
    <source>
        <dbReference type="EMBL" id="MCW3788429.1"/>
    </source>
</evidence>
<evidence type="ECO:0000313" key="3">
    <source>
        <dbReference type="Proteomes" id="UP001209229"/>
    </source>
</evidence>
<feature type="transmembrane region" description="Helical" evidence="1">
    <location>
        <begin position="812"/>
        <end position="833"/>
    </location>
</feature>
<dbReference type="InterPro" id="IPR018580">
    <property type="entry name" value="Uncharacterised_YfhO"/>
</dbReference>
<feature type="transmembrane region" description="Helical" evidence="1">
    <location>
        <begin position="150"/>
        <end position="167"/>
    </location>
</feature>
<protein>
    <submittedName>
        <fullName evidence="2">YfhO family protein</fullName>
    </submittedName>
</protein>
<dbReference type="Proteomes" id="UP001209229">
    <property type="component" value="Unassembled WGS sequence"/>
</dbReference>
<feature type="transmembrane region" description="Helical" evidence="1">
    <location>
        <begin position="401"/>
        <end position="421"/>
    </location>
</feature>
<feature type="transmembrane region" description="Helical" evidence="1">
    <location>
        <begin position="535"/>
        <end position="551"/>
    </location>
</feature>
<dbReference type="RefSeq" id="WP_301191989.1">
    <property type="nucleotide sequence ID" value="NZ_JAPDPJ010000053.1"/>
</dbReference>
<feature type="transmembrane region" description="Helical" evidence="1">
    <location>
        <begin position="362"/>
        <end position="381"/>
    </location>
</feature>
<dbReference type="PANTHER" id="PTHR38454:SF1">
    <property type="entry name" value="INTEGRAL MEMBRANE PROTEIN"/>
    <property type="match status" value="1"/>
</dbReference>
<feature type="transmembrane region" description="Helical" evidence="1">
    <location>
        <begin position="7"/>
        <end position="26"/>
    </location>
</feature>
<organism evidence="2 3">
    <name type="scientific">Plebeiibacterium sediminum</name>
    <dbReference type="NCBI Taxonomy" id="2992112"/>
    <lineage>
        <taxon>Bacteria</taxon>
        <taxon>Pseudomonadati</taxon>
        <taxon>Bacteroidota</taxon>
        <taxon>Bacteroidia</taxon>
        <taxon>Marinilabiliales</taxon>
        <taxon>Marinilabiliaceae</taxon>
        <taxon>Plebeiibacterium</taxon>
    </lineage>
</organism>
<feature type="transmembrane region" description="Helical" evidence="1">
    <location>
        <begin position="221"/>
        <end position="240"/>
    </location>
</feature>
<dbReference type="PANTHER" id="PTHR38454">
    <property type="entry name" value="INTEGRAL MEMBRANE PROTEIN-RELATED"/>
    <property type="match status" value="1"/>
</dbReference>
<accession>A0AAE3M719</accession>
<dbReference type="AlphaFoldDB" id="A0AAE3M719"/>
<evidence type="ECO:0000256" key="1">
    <source>
        <dbReference type="SAM" id="Phobius"/>
    </source>
</evidence>
<feature type="transmembrane region" description="Helical" evidence="1">
    <location>
        <begin position="338"/>
        <end position="355"/>
    </location>
</feature>
<comment type="caution">
    <text evidence="2">The sequence shown here is derived from an EMBL/GenBank/DDBJ whole genome shotgun (WGS) entry which is preliminary data.</text>
</comment>